<gene>
    <name evidence="2" type="ORF">Clacol_004148</name>
</gene>
<dbReference type="Proteomes" id="UP001050691">
    <property type="component" value="Unassembled WGS sequence"/>
</dbReference>
<evidence type="ECO:0000313" key="3">
    <source>
        <dbReference type="Proteomes" id="UP001050691"/>
    </source>
</evidence>
<keyword evidence="3" id="KW-1185">Reference proteome</keyword>
<evidence type="ECO:0000259" key="1">
    <source>
        <dbReference type="Pfam" id="PF00583"/>
    </source>
</evidence>
<dbReference type="Gene3D" id="3.40.630.30">
    <property type="match status" value="1"/>
</dbReference>
<dbReference type="Pfam" id="PF00583">
    <property type="entry name" value="Acetyltransf_1"/>
    <property type="match status" value="1"/>
</dbReference>
<dbReference type="InterPro" id="IPR000182">
    <property type="entry name" value="GNAT_dom"/>
</dbReference>
<dbReference type="PANTHER" id="PTHR42791">
    <property type="entry name" value="GNAT FAMILY ACETYLTRANSFERASE"/>
    <property type="match status" value="1"/>
</dbReference>
<dbReference type="EMBL" id="BPWL01000004">
    <property type="protein sequence ID" value="GJJ09924.1"/>
    <property type="molecule type" value="Genomic_DNA"/>
</dbReference>
<organism evidence="2 3">
    <name type="scientific">Clathrus columnatus</name>
    <dbReference type="NCBI Taxonomy" id="1419009"/>
    <lineage>
        <taxon>Eukaryota</taxon>
        <taxon>Fungi</taxon>
        <taxon>Dikarya</taxon>
        <taxon>Basidiomycota</taxon>
        <taxon>Agaricomycotina</taxon>
        <taxon>Agaricomycetes</taxon>
        <taxon>Phallomycetidae</taxon>
        <taxon>Phallales</taxon>
        <taxon>Clathraceae</taxon>
        <taxon>Clathrus</taxon>
    </lineage>
</organism>
<dbReference type="SUPFAM" id="SSF55729">
    <property type="entry name" value="Acyl-CoA N-acyltransferases (Nat)"/>
    <property type="match status" value="1"/>
</dbReference>
<evidence type="ECO:0000313" key="2">
    <source>
        <dbReference type="EMBL" id="GJJ09924.1"/>
    </source>
</evidence>
<feature type="domain" description="N-acetyltransferase" evidence="1">
    <location>
        <begin position="166"/>
        <end position="210"/>
    </location>
</feature>
<name>A0AAV5AB32_9AGAM</name>
<reference evidence="2" key="1">
    <citation type="submission" date="2021-10" db="EMBL/GenBank/DDBJ databases">
        <title>De novo Genome Assembly of Clathrus columnatus (Basidiomycota, Fungi) Using Illumina and Nanopore Sequence Data.</title>
        <authorList>
            <person name="Ogiso-Tanaka E."/>
            <person name="Itagaki H."/>
            <person name="Hosoya T."/>
            <person name="Hosaka K."/>
        </authorList>
    </citation>
    <scope>NUCLEOTIDE SEQUENCE</scope>
    <source>
        <strain evidence="2">MO-923</strain>
    </source>
</reference>
<accession>A0AAV5AB32</accession>
<dbReference type="InterPro" id="IPR016181">
    <property type="entry name" value="Acyl_CoA_acyltransferase"/>
</dbReference>
<sequence>MSFKDNKKYGKIRIKQITLSPATLKDASAMSKIDLRAFEYSANRSVFLPQCAGMFGETLFQAAQATGAKELRMDIVGTDIVLKATVQYENEDEQSYEVLAGFGRWTSPDGPRKRTIWEWILSTIVFPIYNIFSPIEELPVETKRQIKEVFQYQLNATFGFGGKGYQRRYWYLHLLSVDPDWQGFGVGSKLLKWSCNKAAESGSLVYVETRLTAFK</sequence>
<dbReference type="GO" id="GO:0016747">
    <property type="term" value="F:acyltransferase activity, transferring groups other than amino-acyl groups"/>
    <property type="evidence" value="ECO:0007669"/>
    <property type="project" value="InterPro"/>
</dbReference>
<dbReference type="AlphaFoldDB" id="A0AAV5AB32"/>
<comment type="caution">
    <text evidence="2">The sequence shown here is derived from an EMBL/GenBank/DDBJ whole genome shotgun (WGS) entry which is preliminary data.</text>
</comment>
<dbReference type="PANTHER" id="PTHR42791:SF2">
    <property type="entry name" value="N-ACETYLTRANSFERASE DOMAIN-CONTAINING PROTEIN"/>
    <property type="match status" value="1"/>
</dbReference>
<protein>
    <recommendedName>
        <fullName evidence="1">N-acetyltransferase domain-containing protein</fullName>
    </recommendedName>
</protein>
<proteinExistence type="predicted"/>
<dbReference type="CDD" id="cd04301">
    <property type="entry name" value="NAT_SF"/>
    <property type="match status" value="1"/>
</dbReference>
<dbReference type="InterPro" id="IPR052523">
    <property type="entry name" value="Trichothecene_AcTrans"/>
</dbReference>